<dbReference type="CDD" id="cd16917">
    <property type="entry name" value="HATPase_UhpB-NarQ-NarX-like"/>
    <property type="match status" value="1"/>
</dbReference>
<dbReference type="GO" id="GO:0016301">
    <property type="term" value="F:kinase activity"/>
    <property type="evidence" value="ECO:0007669"/>
    <property type="project" value="UniProtKB-KW"/>
</dbReference>
<dbReference type="InterPro" id="IPR036890">
    <property type="entry name" value="HATPase_C_sf"/>
</dbReference>
<feature type="transmembrane region" description="Helical" evidence="4">
    <location>
        <begin position="46"/>
        <end position="68"/>
    </location>
</feature>
<dbReference type="InterPro" id="IPR011712">
    <property type="entry name" value="Sig_transdc_His_kin_sub3_dim/P"/>
</dbReference>
<keyword evidence="3" id="KW-0902">Two-component regulatory system</keyword>
<feature type="transmembrane region" description="Helical" evidence="4">
    <location>
        <begin position="20"/>
        <end position="40"/>
    </location>
</feature>
<dbReference type="Gene3D" id="3.30.565.10">
    <property type="entry name" value="Histidine kinase-like ATPase, C-terminal domain"/>
    <property type="match status" value="1"/>
</dbReference>
<keyword evidence="4" id="KW-1133">Transmembrane helix</keyword>
<sequence>MSSSPRHQQRLHRLRRYTWWTIVPTAPVFALMTVLMTVLGGGDYSAWHLAVLLPGLVLVAVQGTRFSLEMMRGLGSREHRAEQAVTFGGAVALVVYAVALDPVLVIWWMFLPALLAGTIVAATPTGRRWGLGTALSVLLAVVCAVANQFLGAPVATPSVALYAGLITGVIIMTVVAQAWIWDVALELDRAREVDSELAVAQERLRFAADLHDIQGHHLQAIALKAELAERLVDRAPEAAAAQSAEIAELARTALRETRALVHGYRRADLVTEWANACELMRAAGIETTVDGDAAEVPPPLQPLFGALVREGTTNILRHSRAAACELRIETADGGTRVALRNDGSQPGRLEGLGREGAGSGLDGLRQRFAALGGRVSAEHRTGGWFELVGSAEEPGRIA</sequence>
<feature type="transmembrane region" description="Helical" evidence="4">
    <location>
        <begin position="159"/>
        <end position="181"/>
    </location>
</feature>
<evidence type="ECO:0000256" key="4">
    <source>
        <dbReference type="SAM" id="Phobius"/>
    </source>
</evidence>
<dbReference type="EMBL" id="JBGEHV010000003">
    <property type="protein sequence ID" value="MEY8038364.1"/>
    <property type="molecule type" value="Genomic_DNA"/>
</dbReference>
<dbReference type="RefSeq" id="WP_345355842.1">
    <property type="nucleotide sequence ID" value="NZ_BAABII010000002.1"/>
</dbReference>
<name>A0ABV4CG16_9PSEU</name>
<feature type="transmembrane region" description="Helical" evidence="4">
    <location>
        <begin position="80"/>
        <end position="99"/>
    </location>
</feature>
<evidence type="ECO:0000313" key="6">
    <source>
        <dbReference type="EMBL" id="MEY8038364.1"/>
    </source>
</evidence>
<dbReference type="Gene3D" id="1.20.5.1930">
    <property type="match status" value="1"/>
</dbReference>
<evidence type="ECO:0000256" key="2">
    <source>
        <dbReference type="ARBA" id="ARBA00022777"/>
    </source>
</evidence>
<accession>A0ABV4CG16</accession>
<dbReference type="Pfam" id="PF07730">
    <property type="entry name" value="HisKA_3"/>
    <property type="match status" value="1"/>
</dbReference>
<evidence type="ECO:0000259" key="5">
    <source>
        <dbReference type="Pfam" id="PF07730"/>
    </source>
</evidence>
<dbReference type="PANTHER" id="PTHR24421:SF63">
    <property type="entry name" value="SENSOR HISTIDINE KINASE DESK"/>
    <property type="match status" value="1"/>
</dbReference>
<keyword evidence="7" id="KW-1185">Reference proteome</keyword>
<organism evidence="6 7">
    <name type="scientific">Saccharopolyspora cebuensis</name>
    <dbReference type="NCBI Taxonomy" id="418759"/>
    <lineage>
        <taxon>Bacteria</taxon>
        <taxon>Bacillati</taxon>
        <taxon>Actinomycetota</taxon>
        <taxon>Actinomycetes</taxon>
        <taxon>Pseudonocardiales</taxon>
        <taxon>Pseudonocardiaceae</taxon>
        <taxon>Saccharopolyspora</taxon>
    </lineage>
</organism>
<feature type="transmembrane region" description="Helical" evidence="4">
    <location>
        <begin position="129"/>
        <end position="147"/>
    </location>
</feature>
<keyword evidence="2 6" id="KW-0418">Kinase</keyword>
<keyword evidence="4" id="KW-0472">Membrane</keyword>
<proteinExistence type="predicted"/>
<gene>
    <name evidence="6" type="ORF">AB8O55_03055</name>
</gene>
<reference evidence="6 7" key="1">
    <citation type="submission" date="2024-08" db="EMBL/GenBank/DDBJ databases">
        <title>Genome mining of Saccharopolyspora cebuensis PGLac3 from Nigerian medicinal plant.</title>
        <authorList>
            <person name="Ezeobiora C.E."/>
            <person name="Igbokwe N.H."/>
            <person name="Amin D.H."/>
            <person name="Mendie U.E."/>
        </authorList>
    </citation>
    <scope>NUCLEOTIDE SEQUENCE [LARGE SCALE GENOMIC DNA]</scope>
    <source>
        <strain evidence="6 7">PGLac3</strain>
    </source>
</reference>
<dbReference type="PANTHER" id="PTHR24421">
    <property type="entry name" value="NITRATE/NITRITE SENSOR PROTEIN NARX-RELATED"/>
    <property type="match status" value="1"/>
</dbReference>
<dbReference type="InterPro" id="IPR050482">
    <property type="entry name" value="Sensor_HK_TwoCompSys"/>
</dbReference>
<evidence type="ECO:0000256" key="3">
    <source>
        <dbReference type="ARBA" id="ARBA00023012"/>
    </source>
</evidence>
<protein>
    <submittedName>
        <fullName evidence="6">Sensor histidine kinase</fullName>
    </submittedName>
</protein>
<evidence type="ECO:0000256" key="1">
    <source>
        <dbReference type="ARBA" id="ARBA00022679"/>
    </source>
</evidence>
<keyword evidence="4" id="KW-0812">Transmembrane</keyword>
<feature type="domain" description="Signal transduction histidine kinase subgroup 3 dimerisation and phosphoacceptor" evidence="5">
    <location>
        <begin position="202"/>
        <end position="268"/>
    </location>
</feature>
<comment type="caution">
    <text evidence="6">The sequence shown here is derived from an EMBL/GenBank/DDBJ whole genome shotgun (WGS) entry which is preliminary data.</text>
</comment>
<keyword evidence="1" id="KW-0808">Transferase</keyword>
<evidence type="ECO:0000313" key="7">
    <source>
        <dbReference type="Proteomes" id="UP001564626"/>
    </source>
</evidence>
<dbReference type="Proteomes" id="UP001564626">
    <property type="component" value="Unassembled WGS sequence"/>
</dbReference>